<dbReference type="SUPFAM" id="SSF56672">
    <property type="entry name" value="DNA/RNA polymerases"/>
    <property type="match status" value="1"/>
</dbReference>
<evidence type="ECO:0000313" key="2">
    <source>
        <dbReference type="RefSeq" id="XP_018824189.2"/>
    </source>
</evidence>
<dbReference type="OrthoDB" id="1936608at2759"/>
<dbReference type="InterPro" id="IPR000477">
    <property type="entry name" value="RT_dom"/>
</dbReference>
<gene>
    <name evidence="2" type="primary">LOC108993659</name>
</gene>
<name>A0A2I4EXR5_JUGRE</name>
<dbReference type="STRING" id="51240.A0A2I4EXR5"/>
<dbReference type="Gramene" id="Jr01_22150_p1">
    <property type="protein sequence ID" value="cds.Jr01_22150_p1"/>
    <property type="gene ID" value="Jr01_22150"/>
</dbReference>
<dbReference type="Pfam" id="PF00078">
    <property type="entry name" value="RVT_1"/>
    <property type="match status" value="1"/>
</dbReference>
<dbReference type="KEGG" id="jre:108993659"/>
<dbReference type="AlphaFoldDB" id="A0A2I4EXR5"/>
<dbReference type="RefSeq" id="XP_018824189.2">
    <property type="nucleotide sequence ID" value="XM_018968644.2"/>
</dbReference>
<protein>
    <submittedName>
        <fullName evidence="2">Uncharacterized protein LOC108993659</fullName>
    </submittedName>
</protein>
<proteinExistence type="predicted"/>
<reference evidence="2" key="1">
    <citation type="submission" date="2025-08" db="UniProtKB">
        <authorList>
            <consortium name="RefSeq"/>
        </authorList>
    </citation>
    <scope>IDENTIFICATION</scope>
    <source>
        <tissue evidence="2">Leaves</tissue>
    </source>
</reference>
<sequence>MAIKLDMSKAYDRVKWGFLEAMLRKSGFSERWISLLMAYVKSISYSVFVNGTPGDTIIPSRGLRQRDPLSQYLFLLCAEGLSSLLQQAELNGRIKGVVVTRGGIRINHILFADDCVVFCSARIEEWFNLMSILQQYELASGQTINKQKTSLLFSSNTGTASKEFIIQHAHGVSCDNYNKYLGLPTVVGRSKYNTFKSLKEKFWRRINSCKTSSLSATSNEILIKSVLQAIPAYTMSLYRLPETLLKEIESLLAKFWWSHKKEGRGIHWRSWTRLGDPKTNGGLGFRDLQSFNRAMLAKQILHP</sequence>
<dbReference type="GeneID" id="108993659"/>
<organism evidence="1 2">
    <name type="scientific">Juglans regia</name>
    <name type="common">English walnut</name>
    <dbReference type="NCBI Taxonomy" id="51240"/>
    <lineage>
        <taxon>Eukaryota</taxon>
        <taxon>Viridiplantae</taxon>
        <taxon>Streptophyta</taxon>
        <taxon>Embryophyta</taxon>
        <taxon>Tracheophyta</taxon>
        <taxon>Spermatophyta</taxon>
        <taxon>Magnoliopsida</taxon>
        <taxon>eudicotyledons</taxon>
        <taxon>Gunneridae</taxon>
        <taxon>Pentapetalae</taxon>
        <taxon>rosids</taxon>
        <taxon>fabids</taxon>
        <taxon>Fagales</taxon>
        <taxon>Juglandaceae</taxon>
        <taxon>Juglans</taxon>
    </lineage>
</organism>
<dbReference type="InterPro" id="IPR043502">
    <property type="entry name" value="DNA/RNA_pol_sf"/>
</dbReference>
<dbReference type="PANTHER" id="PTHR33116">
    <property type="entry name" value="REVERSE TRANSCRIPTASE ZINC-BINDING DOMAIN-CONTAINING PROTEIN-RELATED-RELATED"/>
    <property type="match status" value="1"/>
</dbReference>
<dbReference type="Proteomes" id="UP000235220">
    <property type="component" value="Chromosome 1"/>
</dbReference>
<accession>A0A2I4EXR5</accession>
<keyword evidence="1" id="KW-1185">Reference proteome</keyword>
<evidence type="ECO:0000313" key="1">
    <source>
        <dbReference type="Proteomes" id="UP000235220"/>
    </source>
</evidence>
<dbReference type="PROSITE" id="PS50878">
    <property type="entry name" value="RT_POL"/>
    <property type="match status" value="1"/>
</dbReference>
<dbReference type="PANTHER" id="PTHR33116:SF86">
    <property type="entry name" value="REVERSE TRANSCRIPTASE DOMAIN-CONTAINING PROTEIN"/>
    <property type="match status" value="1"/>
</dbReference>